<dbReference type="Proteomes" id="UP000803844">
    <property type="component" value="Unassembled WGS sequence"/>
</dbReference>
<evidence type="ECO:0000313" key="2">
    <source>
        <dbReference type="Proteomes" id="UP000803844"/>
    </source>
</evidence>
<comment type="caution">
    <text evidence="1">The sequence shown here is derived from an EMBL/GenBank/DDBJ whole genome shotgun (WGS) entry which is preliminary data.</text>
</comment>
<gene>
    <name evidence="1" type="ORF">M406DRAFT_250054</name>
</gene>
<accession>A0A9P4Y8I4</accession>
<name>A0A9P4Y8I4_CRYP1</name>
<dbReference type="EMBL" id="MU032345">
    <property type="protein sequence ID" value="KAF3768312.1"/>
    <property type="molecule type" value="Genomic_DNA"/>
</dbReference>
<dbReference type="RefSeq" id="XP_040779273.1">
    <property type="nucleotide sequence ID" value="XM_040916670.1"/>
</dbReference>
<organism evidence="1 2">
    <name type="scientific">Cryphonectria parasitica (strain ATCC 38755 / EP155)</name>
    <dbReference type="NCBI Taxonomy" id="660469"/>
    <lineage>
        <taxon>Eukaryota</taxon>
        <taxon>Fungi</taxon>
        <taxon>Dikarya</taxon>
        <taxon>Ascomycota</taxon>
        <taxon>Pezizomycotina</taxon>
        <taxon>Sordariomycetes</taxon>
        <taxon>Sordariomycetidae</taxon>
        <taxon>Diaporthales</taxon>
        <taxon>Cryphonectriaceae</taxon>
        <taxon>Cryphonectria-Endothia species complex</taxon>
        <taxon>Cryphonectria</taxon>
    </lineage>
</organism>
<dbReference type="AlphaFoldDB" id="A0A9P4Y8I4"/>
<keyword evidence="2" id="KW-1185">Reference proteome</keyword>
<reference evidence="1" key="1">
    <citation type="journal article" date="2020" name="Phytopathology">
        <title>Genome sequence of the chestnut blight fungus Cryphonectria parasitica EP155: A fundamental resource for an archetypical invasive plant pathogen.</title>
        <authorList>
            <person name="Crouch J.A."/>
            <person name="Dawe A."/>
            <person name="Aerts A."/>
            <person name="Barry K."/>
            <person name="Churchill A.C.L."/>
            <person name="Grimwood J."/>
            <person name="Hillman B."/>
            <person name="Milgroom M.G."/>
            <person name="Pangilinan J."/>
            <person name="Smith M."/>
            <person name="Salamov A."/>
            <person name="Schmutz J."/>
            <person name="Yadav J."/>
            <person name="Grigoriev I.V."/>
            <person name="Nuss D."/>
        </authorList>
    </citation>
    <scope>NUCLEOTIDE SEQUENCE</scope>
    <source>
        <strain evidence="1">EP155</strain>
    </source>
</reference>
<proteinExistence type="predicted"/>
<dbReference type="GeneID" id="63833799"/>
<sequence>MLCTACASRGLVCRIMDNAKRCSQYIRYARSCDSCGVSVSAFSRIIAEDKRLESKEQKAEAELEGAHR</sequence>
<protein>
    <submittedName>
        <fullName evidence="1">Uncharacterized protein</fullName>
    </submittedName>
</protein>
<evidence type="ECO:0000313" key="1">
    <source>
        <dbReference type="EMBL" id="KAF3768312.1"/>
    </source>
</evidence>